<accession>A0A317CAD3</accession>
<proteinExistence type="predicted"/>
<evidence type="ECO:0000313" key="1">
    <source>
        <dbReference type="EMBL" id="PWQ93032.1"/>
    </source>
</evidence>
<dbReference type="OrthoDB" id="9006920at2"/>
<dbReference type="RefSeq" id="WP_109839104.1">
    <property type="nucleotide sequence ID" value="NZ_QGKM01000069.1"/>
</dbReference>
<dbReference type="EMBL" id="QGKM01000069">
    <property type="protein sequence ID" value="PWQ93032.1"/>
    <property type="molecule type" value="Genomic_DNA"/>
</dbReference>
<evidence type="ECO:0000313" key="2">
    <source>
        <dbReference type="Proteomes" id="UP000245539"/>
    </source>
</evidence>
<dbReference type="AlphaFoldDB" id="A0A317CAD3"/>
<comment type="caution">
    <text evidence="1">The sequence shown here is derived from an EMBL/GenBank/DDBJ whole genome shotgun (WGS) entry which is preliminary data.</text>
</comment>
<dbReference type="Proteomes" id="UP000245539">
    <property type="component" value="Unassembled WGS sequence"/>
</dbReference>
<sequence length="116" mass="13089">MKPATVNFTASIERDLLRRVKVIAAKHDTSVNALFNSELRYLVETFEAAEYQGINNYQALLNFSLGKADDTETMEVLGVESEEDLFLLMAKAHLPMPRLSPERTAKMVDDLNDLLN</sequence>
<keyword evidence="2" id="KW-1185">Reference proteome</keyword>
<reference evidence="1 2" key="1">
    <citation type="submission" date="2018-05" db="EMBL/GenBank/DDBJ databases">
        <title>Leucothrix arctica sp. nov., isolated from Arctic seawater.</title>
        <authorList>
            <person name="Choi A."/>
            <person name="Baek K."/>
        </authorList>
    </citation>
    <scope>NUCLEOTIDE SEQUENCE [LARGE SCALE GENOMIC DNA]</scope>
    <source>
        <strain evidence="1 2">JCM 18388</strain>
    </source>
</reference>
<organism evidence="1 2">
    <name type="scientific">Leucothrix pacifica</name>
    <dbReference type="NCBI Taxonomy" id="1247513"/>
    <lineage>
        <taxon>Bacteria</taxon>
        <taxon>Pseudomonadati</taxon>
        <taxon>Pseudomonadota</taxon>
        <taxon>Gammaproteobacteria</taxon>
        <taxon>Thiotrichales</taxon>
        <taxon>Thiotrichaceae</taxon>
        <taxon>Leucothrix</taxon>
    </lineage>
</organism>
<gene>
    <name evidence="1" type="ORF">DKW60_18270</name>
</gene>
<protein>
    <submittedName>
        <fullName evidence="1">Uncharacterized protein</fullName>
    </submittedName>
</protein>
<name>A0A317CAD3_9GAMM</name>